<evidence type="ECO:0000313" key="1">
    <source>
        <dbReference type="EMBL" id="MCL7029107.1"/>
    </source>
</evidence>
<accession>A0AA41RYJ2</accession>
<proteinExistence type="predicted"/>
<dbReference type="AlphaFoldDB" id="A0AA41RYJ2"/>
<evidence type="ECO:0000313" key="2">
    <source>
        <dbReference type="Proteomes" id="UP001177140"/>
    </source>
</evidence>
<sequence length="76" mass="8046">MKRVLMMVRNGGGHSSLGYLFAGPEDPKPFIALNYYYCLDPSSGGRKYDQPSTKVHVAAGGGSSLGFLFDGSGISN</sequence>
<keyword evidence="2" id="KW-1185">Reference proteome</keyword>
<dbReference type="EMBL" id="JAJJMA010086795">
    <property type="protein sequence ID" value="MCL7029107.1"/>
    <property type="molecule type" value="Genomic_DNA"/>
</dbReference>
<protein>
    <submittedName>
        <fullName evidence="1">Uncharacterized protein</fullName>
    </submittedName>
</protein>
<dbReference type="Proteomes" id="UP001177140">
    <property type="component" value="Unassembled WGS sequence"/>
</dbReference>
<gene>
    <name evidence="1" type="ORF">MKW94_022428</name>
</gene>
<comment type="caution">
    <text evidence="1">The sequence shown here is derived from an EMBL/GenBank/DDBJ whole genome shotgun (WGS) entry which is preliminary data.</text>
</comment>
<reference evidence="1" key="1">
    <citation type="submission" date="2022-03" db="EMBL/GenBank/DDBJ databases">
        <title>A functionally conserved STORR gene fusion in Papaver species that diverged 16.8 million years ago.</title>
        <authorList>
            <person name="Catania T."/>
        </authorList>
    </citation>
    <scope>NUCLEOTIDE SEQUENCE</scope>
    <source>
        <strain evidence="1">S-191538</strain>
    </source>
</reference>
<organism evidence="1 2">
    <name type="scientific">Papaver nudicaule</name>
    <name type="common">Iceland poppy</name>
    <dbReference type="NCBI Taxonomy" id="74823"/>
    <lineage>
        <taxon>Eukaryota</taxon>
        <taxon>Viridiplantae</taxon>
        <taxon>Streptophyta</taxon>
        <taxon>Embryophyta</taxon>
        <taxon>Tracheophyta</taxon>
        <taxon>Spermatophyta</taxon>
        <taxon>Magnoliopsida</taxon>
        <taxon>Ranunculales</taxon>
        <taxon>Papaveraceae</taxon>
        <taxon>Papaveroideae</taxon>
        <taxon>Papaver</taxon>
    </lineage>
</organism>
<name>A0AA41RYJ2_PAPNU</name>